<keyword evidence="9 12" id="KW-1133">Transmembrane helix</keyword>
<feature type="transmembrane region" description="Helical" evidence="12">
    <location>
        <begin position="865"/>
        <end position="890"/>
    </location>
</feature>
<evidence type="ECO:0008006" key="17">
    <source>
        <dbReference type="Google" id="ProtNLM"/>
    </source>
</evidence>
<evidence type="ECO:0000256" key="2">
    <source>
        <dbReference type="ARBA" id="ARBA00009726"/>
    </source>
</evidence>
<evidence type="ECO:0000313" key="16">
    <source>
        <dbReference type="Proteomes" id="UP000256690"/>
    </source>
</evidence>
<feature type="transmembrane region" description="Helical" evidence="12">
    <location>
        <begin position="451"/>
        <end position="477"/>
    </location>
</feature>
<keyword evidence="3" id="KW-0813">Transport</keyword>
<dbReference type="FunFam" id="3.40.50.300:FF:001854">
    <property type="entry name" value="ABC multidrug transporter (Eurofung)"/>
    <property type="match status" value="1"/>
</dbReference>
<dbReference type="Gene3D" id="1.20.1560.10">
    <property type="entry name" value="ABC transporter type 1, transmembrane domain"/>
    <property type="match status" value="2"/>
</dbReference>
<evidence type="ECO:0000256" key="7">
    <source>
        <dbReference type="ARBA" id="ARBA00022741"/>
    </source>
</evidence>
<feature type="transmembrane region" description="Helical" evidence="12">
    <location>
        <begin position="367"/>
        <end position="393"/>
    </location>
</feature>
<name>A0A3D8RQR5_9EURO</name>
<dbReference type="FunFam" id="1.20.1560.10:FF:000055">
    <property type="entry name" value="ABC multidrug transporter (Eurofung)"/>
    <property type="match status" value="1"/>
</dbReference>
<feature type="transmembrane region" description="Helical" evidence="12">
    <location>
        <begin position="910"/>
        <end position="931"/>
    </location>
</feature>
<dbReference type="SUPFAM" id="SSF52540">
    <property type="entry name" value="P-loop containing nucleoside triphosphate hydrolases"/>
    <property type="match status" value="2"/>
</dbReference>
<dbReference type="InterPro" id="IPR017871">
    <property type="entry name" value="ABC_transporter-like_CS"/>
</dbReference>
<dbReference type="Proteomes" id="UP000256690">
    <property type="component" value="Unassembled WGS sequence"/>
</dbReference>
<dbReference type="Gene3D" id="3.40.50.300">
    <property type="entry name" value="P-loop containing nucleotide triphosphate hydrolases"/>
    <property type="match status" value="2"/>
</dbReference>
<evidence type="ECO:0000256" key="12">
    <source>
        <dbReference type="SAM" id="Phobius"/>
    </source>
</evidence>
<organism evidence="15 16">
    <name type="scientific">Aspergillus mulundensis</name>
    <dbReference type="NCBI Taxonomy" id="1810919"/>
    <lineage>
        <taxon>Eukaryota</taxon>
        <taxon>Fungi</taxon>
        <taxon>Dikarya</taxon>
        <taxon>Ascomycota</taxon>
        <taxon>Pezizomycotina</taxon>
        <taxon>Eurotiomycetes</taxon>
        <taxon>Eurotiomycetidae</taxon>
        <taxon>Eurotiales</taxon>
        <taxon>Aspergillaceae</taxon>
        <taxon>Aspergillus</taxon>
        <taxon>Aspergillus subgen. Nidulantes</taxon>
    </lineage>
</organism>
<feature type="transmembrane region" description="Helical" evidence="12">
    <location>
        <begin position="497"/>
        <end position="523"/>
    </location>
</feature>
<feature type="transmembrane region" description="Helical" evidence="12">
    <location>
        <begin position="58"/>
        <end position="77"/>
    </location>
</feature>
<dbReference type="Pfam" id="PF00005">
    <property type="entry name" value="ABC_tran"/>
    <property type="match status" value="2"/>
</dbReference>
<reference evidence="15 16" key="1">
    <citation type="journal article" date="2018" name="IMA Fungus">
        <title>IMA Genome-F 9: Draft genome sequence of Annulohypoxylon stygium, Aspergillus mulundensis, Berkeleyomyces basicola (syn. Thielaviopsis basicola), Ceratocystis smalleyi, two Cercospora beticola strains, Coleophoma cylindrospora, Fusarium fracticaudum, Phialophora cf. hyalina, and Morchella septimelata.</title>
        <authorList>
            <person name="Wingfield B.D."/>
            <person name="Bills G.F."/>
            <person name="Dong Y."/>
            <person name="Huang W."/>
            <person name="Nel W.J."/>
            <person name="Swalarsk-Parry B.S."/>
            <person name="Vaghefi N."/>
            <person name="Wilken P.M."/>
            <person name="An Z."/>
            <person name="de Beer Z.W."/>
            <person name="De Vos L."/>
            <person name="Chen L."/>
            <person name="Duong T.A."/>
            <person name="Gao Y."/>
            <person name="Hammerbacher A."/>
            <person name="Kikkert J.R."/>
            <person name="Li Y."/>
            <person name="Li H."/>
            <person name="Li K."/>
            <person name="Li Q."/>
            <person name="Liu X."/>
            <person name="Ma X."/>
            <person name="Naidoo K."/>
            <person name="Pethybridge S.J."/>
            <person name="Sun J."/>
            <person name="Steenkamp E.T."/>
            <person name="van der Nest M.A."/>
            <person name="van Wyk S."/>
            <person name="Wingfield M.J."/>
            <person name="Xiong C."/>
            <person name="Yue Q."/>
            <person name="Zhang X."/>
        </authorList>
    </citation>
    <scope>NUCLEOTIDE SEQUENCE [LARGE SCALE GENOMIC DNA]</scope>
    <source>
        <strain evidence="15 16">DSM 5745</strain>
    </source>
</reference>
<feature type="transmembrane region" description="Helical" evidence="12">
    <location>
        <begin position="982"/>
        <end position="1002"/>
    </location>
</feature>
<sequence>MAAMASIPEVSQSSAFDPGICQTGEFEAISTWLCLSIVQLSLTTQWARPSLSTWRTDASVAVNAILTSAFFLFCLLSYAEHNFSTPPSFLLNIYLFVTLLFDIAKTRTLWLRQTGGTTETIAVLTTITVTLKLFLLCLESSNKRSILRDGHKAYPPEATAGIFNRISFWWLNPLFRRGLSHSLDVDDLFVLDKQLSSKHLHSALELAWDRVSQKEPNTLLVCTLKTFKWQICAAIPYRAFLVALNICQPLLLHRSLSFSTEPVNSTTTNIGYGLIGAYILVYTGLGITMGQQQHMTYRAITMVRGGVVSMVYRKACTLNLKDADPAEAVTLMSADIERIAQGWQTMHEIWANVAEIALAVFLLERQLGVACVVPVGVTIVALMGCSVCMPLVAARQAMWLEAIERRISATSSMLGSMKGIKMLGLQSSLMRLVHGLRIDELEISKRFRKLLVWNMAFAWITRLFGPMAAFGAFVGIAHSRGNDAALDTSTVYTALSLFSLLADPLMSLVMALMAFAGSVGSFARIQTFLEKESHVDPRNKISVQPLNPLKMSKQLAIIAQSEMTPSESSSSQFSKGSTSSLPHHMITVQNGSFGWNTDEDPSVKNVNMALPSGTITMLVGPSGCGKSTLLKAILGEVPCQDGTIQLTTGGVAYCDQTAWHMNASIRDCIVAMSDFDQSWYTTVISACALAEDFAQLPRGDKTIIGSKGISLSGGQSQRIAIARAVYARKELVIFDDVFSGLDTETENHIFHHLLGDHGLFRSLNSTVLFASSSVKRVPLVDHVIALDKHGYVAEQGTFSALNVAGGYISSFSLKRPDADTKLITTQKAETIDVQAYPGDKGSDTDFDNYRGNGDMSIYLYYIQSVGWLPTLFFAMAVTGFVFTISFPSIWVKWWAASNEASPGKHTGYYLGIYAMLGVVGMFCIVAGAWQMIIRMVPKSGEVFHRKILSTVLSAPMLFFSTTDSGSILNRFSQDLQLIDMELPIAVINTFSILMLCLFSMIFMGIASKYAAVSFPIVLMIIYIIQKIYLRTSRQLRFLDLEAKAPLYSHFTDSLSGLASIRAFRWQHSLQEKHYQLLDRSQRPFYLLYAVQRWLTLTLDLVVAGVAVLLVILVVVLRGQISAGYVGVALLNVIMFSQSIKLLVTFWTNLETHIGSILRVKSFTETVQSEDQPAERDSVPPGWPVGGDIEFRSLYAGYRDSEPILNDITLSIKAGEKIGICGRTGSGKTSLVMALFRMIDIQSGSLTIDGLDLTRLPREEIRSRLNGVSQSPLLIKGSVRLNANPTATVSIGTNTVSDQKILDALRSVNLHNKVLENGGLGADIDDLHLSHGQKQLFCLARAILRPGNILVLDEATSNVDSKTDEVMQRVIRERFSSHTILTVAHKLESILDYDQVIVLDEGRIIEAGVPYDLLAEGGSHFSRLYYAGLGSDGAESGREE</sequence>
<evidence type="ECO:0000256" key="4">
    <source>
        <dbReference type="ARBA" id="ARBA00022475"/>
    </source>
</evidence>
<dbReference type="CDD" id="cd18579">
    <property type="entry name" value="ABC_6TM_ABCC_D1"/>
    <property type="match status" value="1"/>
</dbReference>
<dbReference type="CDD" id="cd18580">
    <property type="entry name" value="ABC_6TM_ABCC_D2"/>
    <property type="match status" value="1"/>
</dbReference>
<feature type="transmembrane region" description="Helical" evidence="12">
    <location>
        <begin position="89"/>
        <end position="108"/>
    </location>
</feature>
<evidence type="ECO:0000256" key="3">
    <source>
        <dbReference type="ARBA" id="ARBA00022448"/>
    </source>
</evidence>
<dbReference type="PROSITE" id="PS50893">
    <property type="entry name" value="ABC_TRANSPORTER_2"/>
    <property type="match status" value="2"/>
</dbReference>
<dbReference type="EMBL" id="PVWQ01000007">
    <property type="protein sequence ID" value="RDW76399.1"/>
    <property type="molecule type" value="Genomic_DNA"/>
</dbReference>
<comment type="caution">
    <text evidence="15">The sequence shown here is derived from an EMBL/GenBank/DDBJ whole genome shotgun (WGS) entry which is preliminary data.</text>
</comment>
<dbReference type="InterPro" id="IPR003439">
    <property type="entry name" value="ABC_transporter-like_ATP-bd"/>
</dbReference>
<dbReference type="STRING" id="1810919.A0A3D8RQR5"/>
<feature type="transmembrane region" description="Helical" evidence="12">
    <location>
        <begin position="1009"/>
        <end position="1028"/>
    </location>
</feature>
<keyword evidence="6" id="KW-0677">Repeat</keyword>
<dbReference type="InterPro" id="IPR003593">
    <property type="entry name" value="AAA+_ATPase"/>
</dbReference>
<dbReference type="GeneID" id="38116761"/>
<keyword evidence="5 12" id="KW-0812">Transmembrane</keyword>
<evidence type="ECO:0000256" key="8">
    <source>
        <dbReference type="ARBA" id="ARBA00022840"/>
    </source>
</evidence>
<dbReference type="OrthoDB" id="6500128at2759"/>
<dbReference type="CDD" id="cd03244">
    <property type="entry name" value="ABCC_MRP_domain2"/>
    <property type="match status" value="1"/>
</dbReference>
<keyword evidence="4" id="KW-1003">Cell membrane</keyword>
<keyword evidence="7" id="KW-0547">Nucleotide-binding</keyword>
<evidence type="ECO:0000259" key="13">
    <source>
        <dbReference type="PROSITE" id="PS50893"/>
    </source>
</evidence>
<dbReference type="FunFam" id="1.20.1560.10:FF:000066">
    <property type="entry name" value="ABC multidrug transporter (Eurofung)"/>
    <property type="match status" value="1"/>
</dbReference>
<dbReference type="InterPro" id="IPR036640">
    <property type="entry name" value="ABC1_TM_sf"/>
</dbReference>
<feature type="domain" description="ABC transmembrane type-1" evidence="14">
    <location>
        <begin position="868"/>
        <end position="1151"/>
    </location>
</feature>
<dbReference type="PROSITE" id="PS50929">
    <property type="entry name" value="ABC_TM1F"/>
    <property type="match status" value="2"/>
</dbReference>
<comment type="similarity">
    <text evidence="2">Belongs to the ABC transporter superfamily. ABCC family. Conjugate transporter (TC 3.A.1.208) subfamily.</text>
</comment>
<keyword evidence="10 12" id="KW-0472">Membrane</keyword>
<dbReference type="InterPro" id="IPR050173">
    <property type="entry name" value="ABC_transporter_C-like"/>
</dbReference>
<dbReference type="PANTHER" id="PTHR24223:SF269">
    <property type="entry name" value="ABC MULTIDRUG TRANSPORTER (EUROFUNG)-RELATED"/>
    <property type="match status" value="1"/>
</dbReference>
<dbReference type="Pfam" id="PF00664">
    <property type="entry name" value="ABC_membrane"/>
    <property type="match status" value="1"/>
</dbReference>
<gene>
    <name evidence="15" type="ORF">DSM5745_06391</name>
</gene>
<protein>
    <recommendedName>
        <fullName evidence="17">ABC multidrug transporter</fullName>
    </recommendedName>
</protein>
<dbReference type="FunFam" id="3.40.50.300:FF:000838">
    <property type="entry name" value="ABC multidrug transporter (Eurofung)"/>
    <property type="match status" value="1"/>
</dbReference>
<evidence type="ECO:0000313" key="15">
    <source>
        <dbReference type="EMBL" id="RDW76399.1"/>
    </source>
</evidence>
<dbReference type="GO" id="GO:0140359">
    <property type="term" value="F:ABC-type transporter activity"/>
    <property type="evidence" value="ECO:0007669"/>
    <property type="project" value="InterPro"/>
</dbReference>
<evidence type="ECO:0000256" key="10">
    <source>
        <dbReference type="ARBA" id="ARBA00023136"/>
    </source>
</evidence>
<dbReference type="CDD" id="cd03250">
    <property type="entry name" value="ABCC_MRP_domain1"/>
    <property type="match status" value="1"/>
</dbReference>
<dbReference type="RefSeq" id="XP_026602711.1">
    <property type="nucleotide sequence ID" value="XM_026748407.1"/>
</dbReference>
<evidence type="ECO:0000256" key="1">
    <source>
        <dbReference type="ARBA" id="ARBA00004651"/>
    </source>
</evidence>
<feature type="domain" description="ABC transporter" evidence="13">
    <location>
        <begin position="586"/>
        <end position="813"/>
    </location>
</feature>
<dbReference type="InterPro" id="IPR027417">
    <property type="entry name" value="P-loop_NTPase"/>
</dbReference>
<evidence type="ECO:0000259" key="14">
    <source>
        <dbReference type="PROSITE" id="PS50929"/>
    </source>
</evidence>
<dbReference type="InterPro" id="IPR011527">
    <property type="entry name" value="ABC1_TM_dom"/>
</dbReference>
<feature type="domain" description="ABC transporter" evidence="13">
    <location>
        <begin position="1188"/>
        <end position="1425"/>
    </location>
</feature>
<proteinExistence type="inferred from homology"/>
<dbReference type="InterPro" id="IPR044746">
    <property type="entry name" value="ABCC_6TM_D1"/>
</dbReference>
<feature type="domain" description="ABC transmembrane type-1" evidence="14">
    <location>
        <begin position="239"/>
        <end position="517"/>
    </location>
</feature>
<dbReference type="SMART" id="SM00382">
    <property type="entry name" value="AAA"/>
    <property type="match status" value="2"/>
</dbReference>
<evidence type="ECO:0000256" key="11">
    <source>
        <dbReference type="ARBA" id="ARBA00023180"/>
    </source>
</evidence>
<evidence type="ECO:0000256" key="5">
    <source>
        <dbReference type="ARBA" id="ARBA00022692"/>
    </source>
</evidence>
<keyword evidence="11" id="KW-0325">Glycoprotein</keyword>
<feature type="transmembrane region" description="Helical" evidence="12">
    <location>
        <begin position="1093"/>
        <end position="1116"/>
    </location>
</feature>
<feature type="transmembrane region" description="Helical" evidence="12">
    <location>
        <begin position="272"/>
        <end position="290"/>
    </location>
</feature>
<dbReference type="SUPFAM" id="SSF90123">
    <property type="entry name" value="ABC transporter transmembrane region"/>
    <property type="match status" value="2"/>
</dbReference>
<dbReference type="GO" id="GO:0016887">
    <property type="term" value="F:ATP hydrolysis activity"/>
    <property type="evidence" value="ECO:0007669"/>
    <property type="project" value="InterPro"/>
</dbReference>
<keyword evidence="16" id="KW-1185">Reference proteome</keyword>
<dbReference type="GO" id="GO:0005886">
    <property type="term" value="C:plasma membrane"/>
    <property type="evidence" value="ECO:0007669"/>
    <property type="project" value="UniProtKB-SubCell"/>
</dbReference>
<dbReference type="PROSITE" id="PS00211">
    <property type="entry name" value="ABC_TRANSPORTER_1"/>
    <property type="match status" value="2"/>
</dbReference>
<comment type="subcellular location">
    <subcellularLocation>
        <location evidence="1">Cell membrane</location>
        <topology evidence="1">Multi-pass membrane protein</topology>
    </subcellularLocation>
</comment>
<dbReference type="GO" id="GO:0005524">
    <property type="term" value="F:ATP binding"/>
    <property type="evidence" value="ECO:0007669"/>
    <property type="project" value="UniProtKB-KW"/>
</dbReference>
<accession>A0A3D8RQR5</accession>
<dbReference type="PANTHER" id="PTHR24223">
    <property type="entry name" value="ATP-BINDING CASSETTE SUB-FAMILY C"/>
    <property type="match status" value="1"/>
</dbReference>
<evidence type="ECO:0000256" key="9">
    <source>
        <dbReference type="ARBA" id="ARBA00022989"/>
    </source>
</evidence>
<dbReference type="InterPro" id="IPR044726">
    <property type="entry name" value="ABCC_6TM_D2"/>
</dbReference>
<evidence type="ECO:0000256" key="6">
    <source>
        <dbReference type="ARBA" id="ARBA00022737"/>
    </source>
</evidence>
<keyword evidence="8" id="KW-0067">ATP-binding</keyword>